<name>A0A151P5X6_ALLMI</name>
<reference evidence="1 2" key="1">
    <citation type="journal article" date="2012" name="Genome Biol.">
        <title>Sequencing three crocodilian genomes to illuminate the evolution of archosaurs and amniotes.</title>
        <authorList>
            <person name="St John J.A."/>
            <person name="Braun E.L."/>
            <person name="Isberg S.R."/>
            <person name="Miles L.G."/>
            <person name="Chong A.Y."/>
            <person name="Gongora J."/>
            <person name="Dalzell P."/>
            <person name="Moran C."/>
            <person name="Bed'hom B."/>
            <person name="Abzhanov A."/>
            <person name="Burgess S.C."/>
            <person name="Cooksey A.M."/>
            <person name="Castoe T.A."/>
            <person name="Crawford N.G."/>
            <person name="Densmore L.D."/>
            <person name="Drew J.C."/>
            <person name="Edwards S.V."/>
            <person name="Faircloth B.C."/>
            <person name="Fujita M.K."/>
            <person name="Greenwold M.J."/>
            <person name="Hoffmann F.G."/>
            <person name="Howard J.M."/>
            <person name="Iguchi T."/>
            <person name="Janes D.E."/>
            <person name="Khan S.Y."/>
            <person name="Kohno S."/>
            <person name="de Koning A.J."/>
            <person name="Lance S.L."/>
            <person name="McCarthy F.M."/>
            <person name="McCormack J.E."/>
            <person name="Merchant M.E."/>
            <person name="Peterson D.G."/>
            <person name="Pollock D.D."/>
            <person name="Pourmand N."/>
            <person name="Raney B.J."/>
            <person name="Roessler K.A."/>
            <person name="Sanford J.R."/>
            <person name="Sawyer R.H."/>
            <person name="Schmidt C.J."/>
            <person name="Triplett E.W."/>
            <person name="Tuberville T.D."/>
            <person name="Venegas-Anaya M."/>
            <person name="Howard J.T."/>
            <person name="Jarvis E.D."/>
            <person name="Guillette L.J.Jr."/>
            <person name="Glenn T.C."/>
            <person name="Green R.E."/>
            <person name="Ray D.A."/>
        </authorList>
    </citation>
    <scope>NUCLEOTIDE SEQUENCE [LARGE SCALE GENOMIC DNA]</scope>
    <source>
        <strain evidence="1">KSC_2009_1</strain>
    </source>
</reference>
<dbReference type="EMBL" id="AKHW03000764">
    <property type="protein sequence ID" value="KYO44462.1"/>
    <property type="molecule type" value="Genomic_DNA"/>
</dbReference>
<dbReference type="AlphaFoldDB" id="A0A151P5X6"/>
<dbReference type="PANTHER" id="PTHR45786:SF74">
    <property type="entry name" value="ATP-DEPENDENT DNA HELICASE"/>
    <property type="match status" value="1"/>
</dbReference>
<sequence>MQTEQQWLHPEQLKLLHSKLQTEQQWLQPGTGPGGKKKTAFFYNPALDYGSGPLVAIGSMATSCSHYLAMRWKGEAPGICCNSGKVQLPQMNDPPEPLCTLLTGNTPDARNFQSNIRKYNSCFQMTSFGIIKDIRESGYMPTFKVQGQVYHRIGSLMPLPNEEPKFLQIYFVGDNTKQAEQRCNNVIQTNLQVVLQLQDMLLKENNYVHSFESAMEKMTPEYNVVIPADKTAPAGEREQGFSAPTTSEVAVILAGEQHGNRDIVLQLRNNCLQRIAETH</sequence>
<accession>A0A151P5X6</accession>
<protein>
    <recommendedName>
        <fullName evidence="3">Helitron helicase-like domain-containing protein</fullName>
    </recommendedName>
</protein>
<comment type="caution">
    <text evidence="1">The sequence shown here is derived from an EMBL/GenBank/DDBJ whole genome shotgun (WGS) entry which is preliminary data.</text>
</comment>
<proteinExistence type="predicted"/>
<organism evidence="1 2">
    <name type="scientific">Alligator mississippiensis</name>
    <name type="common">American alligator</name>
    <dbReference type="NCBI Taxonomy" id="8496"/>
    <lineage>
        <taxon>Eukaryota</taxon>
        <taxon>Metazoa</taxon>
        <taxon>Chordata</taxon>
        <taxon>Craniata</taxon>
        <taxon>Vertebrata</taxon>
        <taxon>Euteleostomi</taxon>
        <taxon>Archelosauria</taxon>
        <taxon>Archosauria</taxon>
        <taxon>Crocodylia</taxon>
        <taxon>Alligatoridae</taxon>
        <taxon>Alligatorinae</taxon>
        <taxon>Alligator</taxon>
    </lineage>
</organism>
<dbReference type="STRING" id="8496.A0A151P5X6"/>
<dbReference type="Proteomes" id="UP000050525">
    <property type="component" value="Unassembled WGS sequence"/>
</dbReference>
<dbReference type="PANTHER" id="PTHR45786">
    <property type="entry name" value="DNA BINDING PROTEIN-LIKE"/>
    <property type="match status" value="1"/>
</dbReference>
<gene>
    <name evidence="1" type="ORF">Y1Q_0016764</name>
</gene>
<evidence type="ECO:0008006" key="3">
    <source>
        <dbReference type="Google" id="ProtNLM"/>
    </source>
</evidence>
<evidence type="ECO:0000313" key="1">
    <source>
        <dbReference type="EMBL" id="KYO44462.1"/>
    </source>
</evidence>
<evidence type="ECO:0000313" key="2">
    <source>
        <dbReference type="Proteomes" id="UP000050525"/>
    </source>
</evidence>
<keyword evidence="2" id="KW-1185">Reference proteome</keyword>